<proteinExistence type="predicted"/>
<dbReference type="Gene3D" id="1.25.40.10">
    <property type="entry name" value="Tetratricopeptide repeat domain"/>
    <property type="match status" value="1"/>
</dbReference>
<keyword evidence="3" id="KW-1185">Reference proteome</keyword>
<accession>A0A1C7D654</accession>
<dbReference type="PANTHER" id="PTHR12788:SF10">
    <property type="entry name" value="PROTEIN-TYROSINE SULFOTRANSFERASE"/>
    <property type="match status" value="1"/>
</dbReference>
<dbReference type="InterPro" id="IPR027417">
    <property type="entry name" value="P-loop_NTPase"/>
</dbReference>
<dbReference type="InterPro" id="IPR026634">
    <property type="entry name" value="TPST-like"/>
</dbReference>
<dbReference type="EMBL" id="CP016545">
    <property type="protein sequence ID" value="ANU06811.1"/>
    <property type="molecule type" value="Genomic_DNA"/>
</dbReference>
<sequence>MNTNGLQIAAAAYKSGVQQDDRRSTIAGARTLVQMNAPVGPQWQGLAQQVFRWGELDLALAALDRWAGQGGTAPAIAYEKAILLSRVGRAADALEKVEKLPADQPNAIANAYLKASLYWNLGRNDDAEREYRRALSVNQAAGAAWLGLAQIGSLSAEDLAAIHRQIETNAFADGTDRAAAHQALAMQAHRAGNHDKAFGHFEQARAAKDARAYSAPDNEASARIASAWDSAAIDRMISLGKDPAEAERPLTIVTGLPRSGTTLVEQILSSHSAVDGGGELGLARQLEAEIGGFAPKDFDAYAAANDASLQKAQALYLRLAAERVPGSQMLVDKSLNQSRSLGPYAALFPQGRFIWLRRDPLENAWSIFRTWMANAAISGWSQEAIAHHMKTEDRLHAHWQAQLGGRLLTVPYEELVAAPEEWIEKITRHAGLDPEEAQSRFYESDGAVSTASAMQVRQPINRKGIGAAEPYREHMKPFLTAYYGPSGAA</sequence>
<dbReference type="RefSeq" id="WP_067785563.1">
    <property type="nucleotide sequence ID" value="NZ_CP016545.1"/>
</dbReference>
<dbReference type="Pfam" id="PF13469">
    <property type="entry name" value="Sulfotransfer_3"/>
    <property type="match status" value="1"/>
</dbReference>
<dbReference type="Gene3D" id="3.40.50.300">
    <property type="entry name" value="P-loop containing nucleotide triphosphate hydrolases"/>
    <property type="match status" value="1"/>
</dbReference>
<evidence type="ECO:0000313" key="2">
    <source>
        <dbReference type="EMBL" id="ANU06811.1"/>
    </source>
</evidence>
<dbReference type="AlphaFoldDB" id="A0A1C7D654"/>
<dbReference type="InterPro" id="IPR011990">
    <property type="entry name" value="TPR-like_helical_dom_sf"/>
</dbReference>
<organism evidence="2 3">
    <name type="scientific">Paraurantiacibacter namhicola</name>
    <dbReference type="NCBI Taxonomy" id="645517"/>
    <lineage>
        <taxon>Bacteria</taxon>
        <taxon>Pseudomonadati</taxon>
        <taxon>Pseudomonadota</taxon>
        <taxon>Alphaproteobacteria</taxon>
        <taxon>Sphingomonadales</taxon>
        <taxon>Erythrobacteraceae</taxon>
        <taxon>Paraurantiacibacter</taxon>
    </lineage>
</organism>
<dbReference type="PATRIC" id="fig|645517.4.peg.488"/>
<dbReference type="SUPFAM" id="SSF48452">
    <property type="entry name" value="TPR-like"/>
    <property type="match status" value="1"/>
</dbReference>
<dbReference type="PANTHER" id="PTHR12788">
    <property type="entry name" value="PROTEIN-TYROSINE SULFOTRANSFERASE 2"/>
    <property type="match status" value="1"/>
</dbReference>
<evidence type="ECO:0000313" key="3">
    <source>
        <dbReference type="Proteomes" id="UP000092698"/>
    </source>
</evidence>
<name>A0A1C7D654_9SPHN</name>
<gene>
    <name evidence="2" type="ORF">A6F65_00486</name>
</gene>
<dbReference type="SUPFAM" id="SSF52540">
    <property type="entry name" value="P-loop containing nucleoside triphosphate hydrolases"/>
    <property type="match status" value="1"/>
</dbReference>
<dbReference type="Proteomes" id="UP000092698">
    <property type="component" value="Chromosome"/>
</dbReference>
<keyword evidence="1 2" id="KW-0808">Transferase</keyword>
<dbReference type="KEGG" id="anh:A6F65_00486"/>
<dbReference type="GO" id="GO:0008476">
    <property type="term" value="F:protein-tyrosine sulfotransferase activity"/>
    <property type="evidence" value="ECO:0007669"/>
    <property type="project" value="InterPro"/>
</dbReference>
<protein>
    <submittedName>
        <fullName evidence="2">Sulfotransferase domain protein</fullName>
    </submittedName>
</protein>
<reference evidence="2 3" key="1">
    <citation type="submission" date="2016-07" db="EMBL/GenBank/DDBJ databases">
        <title>Complete genome sequence of Altererythrobacter namhicola JCM 16345T, containing esterase-encoding genes.</title>
        <authorList>
            <person name="Cheng H."/>
            <person name="Wu Y.-H."/>
            <person name="Jian S.-L."/>
            <person name="Huo Y.-Y."/>
            <person name="Wang C.-S."/>
            <person name="Xu X.-W."/>
        </authorList>
    </citation>
    <scope>NUCLEOTIDE SEQUENCE [LARGE SCALE GENOMIC DNA]</scope>
    <source>
        <strain evidence="2 3">JCM 16345</strain>
    </source>
</reference>
<dbReference type="STRING" id="645517.A6F65_00486"/>
<evidence type="ECO:0000256" key="1">
    <source>
        <dbReference type="ARBA" id="ARBA00022679"/>
    </source>
</evidence>
<dbReference type="OrthoDB" id="9800698at2"/>